<organism evidence="4 5">
    <name type="scientific">Methanomicrobium antiquum</name>
    <dbReference type="NCBI Taxonomy" id="487686"/>
    <lineage>
        <taxon>Archaea</taxon>
        <taxon>Methanobacteriati</taxon>
        <taxon>Methanobacteriota</taxon>
        <taxon>Stenosarchaea group</taxon>
        <taxon>Methanomicrobia</taxon>
        <taxon>Methanomicrobiales</taxon>
        <taxon>Methanomicrobiaceae</taxon>
        <taxon>Methanomicrobium</taxon>
    </lineage>
</organism>
<sequence>MDIEDLIDYLNIIAPPELSEDFDEGRIGLIVEGRKNIEKIACALDATEYTVSEAVKAKADILIVHHTPIWNPVTKISGNLKSILKTSLKADLNIFVMHTNFDHADEGINHALAEILNLENREKLSLGILGRCCLNVDELSKILGGNIRIYKNPGKIEKLAVAGGSGFDTELIKEAELKGADAYLSSELKHSVLLSAGIPLIESTHYALESPGMKALAKREGWIFIEEKPHLKTVL</sequence>
<dbReference type="InterPro" id="IPR036069">
    <property type="entry name" value="DUF34/NIF3_sf"/>
</dbReference>
<protein>
    <submittedName>
        <fullName evidence="4">Nif3-like dinuclear metal center hexameric protein</fullName>
    </submittedName>
</protein>
<dbReference type="PANTHER" id="PTHR13799">
    <property type="entry name" value="NGG1 INTERACTING FACTOR 3"/>
    <property type="match status" value="1"/>
</dbReference>
<dbReference type="NCBIfam" id="TIGR00486">
    <property type="entry name" value="YbgI_SA1388"/>
    <property type="match status" value="1"/>
</dbReference>
<evidence type="ECO:0000256" key="3">
    <source>
        <dbReference type="PIRSR" id="PIRSR602678-1"/>
    </source>
</evidence>
<dbReference type="FunFam" id="3.40.1390.30:FF:000001">
    <property type="entry name" value="GTP cyclohydrolase 1 type 2"/>
    <property type="match status" value="1"/>
</dbReference>
<dbReference type="GeneID" id="79949801"/>
<accession>A0AAF0JMF5</accession>
<dbReference type="Proteomes" id="UP001218895">
    <property type="component" value="Chromosome"/>
</dbReference>
<dbReference type="RefSeq" id="WP_278100649.1">
    <property type="nucleotide sequence ID" value="NZ_CP091092.1"/>
</dbReference>
<dbReference type="KEGG" id="manq:L1994_05345"/>
<dbReference type="Pfam" id="PF01784">
    <property type="entry name" value="DUF34_NIF3"/>
    <property type="match status" value="1"/>
</dbReference>
<feature type="binding site" evidence="3">
    <location>
        <position position="65"/>
    </location>
    <ligand>
        <name>a divalent metal cation</name>
        <dbReference type="ChEBI" id="CHEBI:60240"/>
        <label>1</label>
    </ligand>
</feature>
<evidence type="ECO:0000313" key="4">
    <source>
        <dbReference type="EMBL" id="WFN37809.1"/>
    </source>
</evidence>
<dbReference type="EMBL" id="CP091092">
    <property type="protein sequence ID" value="WFN37809.1"/>
    <property type="molecule type" value="Genomic_DNA"/>
</dbReference>
<dbReference type="InterPro" id="IPR002678">
    <property type="entry name" value="DUF34/NIF3"/>
</dbReference>
<evidence type="ECO:0000256" key="2">
    <source>
        <dbReference type="ARBA" id="ARBA00022723"/>
    </source>
</evidence>
<reference evidence="4" key="1">
    <citation type="submission" date="2022-01" db="EMBL/GenBank/DDBJ databases">
        <title>Complete genome of Methanomicrobium antiquum DSM 21220.</title>
        <authorList>
            <person name="Chen S.-C."/>
            <person name="You Y.-T."/>
            <person name="Zhou Y.-Z."/>
            <person name="Lai M.-C."/>
        </authorList>
    </citation>
    <scope>NUCLEOTIDE SEQUENCE</scope>
    <source>
        <strain evidence="4">DSM 21220</strain>
    </source>
</reference>
<comment type="similarity">
    <text evidence="1">Belongs to the GTP cyclohydrolase I type 2/NIF3 family.</text>
</comment>
<evidence type="ECO:0000313" key="5">
    <source>
        <dbReference type="Proteomes" id="UP001218895"/>
    </source>
</evidence>
<dbReference type="GO" id="GO:0046872">
    <property type="term" value="F:metal ion binding"/>
    <property type="evidence" value="ECO:0007669"/>
    <property type="project" value="UniProtKB-KW"/>
</dbReference>
<dbReference type="Gene3D" id="3.40.1390.30">
    <property type="entry name" value="NIF3 (NGG1p interacting factor 3)-like"/>
    <property type="match status" value="2"/>
</dbReference>
<dbReference type="SUPFAM" id="SSF102705">
    <property type="entry name" value="NIF3 (NGG1p interacting factor 3)-like"/>
    <property type="match status" value="1"/>
</dbReference>
<keyword evidence="5" id="KW-1185">Reference proteome</keyword>
<feature type="binding site" evidence="3">
    <location>
        <position position="205"/>
    </location>
    <ligand>
        <name>a divalent metal cation</name>
        <dbReference type="ChEBI" id="CHEBI:60240"/>
        <label>1</label>
    </ligand>
</feature>
<name>A0AAF0JMF5_9EURY</name>
<proteinExistence type="inferred from homology"/>
<gene>
    <name evidence="4" type="ORF">L1994_05345</name>
</gene>
<feature type="binding site" evidence="3">
    <location>
        <position position="209"/>
    </location>
    <ligand>
        <name>a divalent metal cation</name>
        <dbReference type="ChEBI" id="CHEBI:60240"/>
        <label>1</label>
    </ligand>
</feature>
<dbReference type="AlphaFoldDB" id="A0AAF0JMF5"/>
<keyword evidence="2 3" id="KW-0479">Metal-binding</keyword>
<dbReference type="PANTHER" id="PTHR13799:SF14">
    <property type="entry name" value="GTP CYCLOHYDROLASE 1 TYPE 2 HOMOLOG"/>
    <property type="match status" value="1"/>
</dbReference>
<feature type="binding site" evidence="3">
    <location>
        <position position="66"/>
    </location>
    <ligand>
        <name>a divalent metal cation</name>
        <dbReference type="ChEBI" id="CHEBI:60240"/>
        <label>1</label>
    </ligand>
</feature>
<feature type="binding site" evidence="3">
    <location>
        <position position="102"/>
    </location>
    <ligand>
        <name>a divalent metal cation</name>
        <dbReference type="ChEBI" id="CHEBI:60240"/>
        <label>1</label>
    </ligand>
</feature>
<dbReference type="GO" id="GO:0005737">
    <property type="term" value="C:cytoplasm"/>
    <property type="evidence" value="ECO:0007669"/>
    <property type="project" value="TreeGrafter"/>
</dbReference>
<evidence type="ECO:0000256" key="1">
    <source>
        <dbReference type="ARBA" id="ARBA00006964"/>
    </source>
</evidence>